<dbReference type="PANTHER" id="PTHR45527">
    <property type="entry name" value="NONRIBOSOMAL PEPTIDE SYNTHETASE"/>
    <property type="match status" value="1"/>
</dbReference>
<dbReference type="Pfam" id="PF00975">
    <property type="entry name" value="Thioesterase"/>
    <property type="match status" value="1"/>
</dbReference>
<evidence type="ECO:0000256" key="2">
    <source>
        <dbReference type="ARBA" id="ARBA00005102"/>
    </source>
</evidence>
<dbReference type="InterPro" id="IPR041464">
    <property type="entry name" value="TubC_N"/>
</dbReference>
<dbReference type="GO" id="GO:0000036">
    <property type="term" value="F:acyl carrier activity"/>
    <property type="evidence" value="ECO:0007669"/>
    <property type="project" value="TreeGrafter"/>
</dbReference>
<dbReference type="InterPro" id="IPR009081">
    <property type="entry name" value="PP-bd_ACP"/>
</dbReference>
<dbReference type="Pfam" id="PF13193">
    <property type="entry name" value="AMP-binding_C"/>
    <property type="match status" value="1"/>
</dbReference>
<dbReference type="Gene3D" id="1.10.10.1830">
    <property type="entry name" value="Non-ribosomal peptide synthase, adenylation domain"/>
    <property type="match status" value="1"/>
</dbReference>
<evidence type="ECO:0000256" key="5">
    <source>
        <dbReference type="ARBA" id="ARBA00022450"/>
    </source>
</evidence>
<dbReference type="CDD" id="cd19535">
    <property type="entry name" value="Cyc_NRPS"/>
    <property type="match status" value="1"/>
</dbReference>
<dbReference type="Gene3D" id="3.30.300.30">
    <property type="match status" value="2"/>
</dbReference>
<dbReference type="Pfam" id="PF18563">
    <property type="entry name" value="TubC_N"/>
    <property type="match status" value="1"/>
</dbReference>
<dbReference type="Gene3D" id="3.40.50.1820">
    <property type="entry name" value="alpha/beta hydrolase"/>
    <property type="match status" value="1"/>
</dbReference>
<dbReference type="InterPro" id="IPR036736">
    <property type="entry name" value="ACP-like_sf"/>
</dbReference>
<dbReference type="GO" id="GO:0009403">
    <property type="term" value="P:toxin biosynthetic process"/>
    <property type="evidence" value="ECO:0007669"/>
    <property type="project" value="UniProtKB-ARBA"/>
</dbReference>
<dbReference type="FunFam" id="1.10.1200.10:FF:000016">
    <property type="entry name" value="Non-ribosomal peptide synthase"/>
    <property type="match status" value="1"/>
</dbReference>
<dbReference type="RefSeq" id="WP_097231139.1">
    <property type="nucleotide sequence ID" value="NZ_OCNE01000007.1"/>
</dbReference>
<dbReference type="InterPro" id="IPR006162">
    <property type="entry name" value="Ppantetheine_attach_site"/>
</dbReference>
<evidence type="ECO:0000256" key="6">
    <source>
        <dbReference type="ARBA" id="ARBA00022553"/>
    </source>
</evidence>
<dbReference type="SUPFAM" id="SSF52777">
    <property type="entry name" value="CoA-dependent acyltransferases"/>
    <property type="match status" value="2"/>
</dbReference>
<dbReference type="InterPro" id="IPR045851">
    <property type="entry name" value="AMP-bd_C_sf"/>
</dbReference>
<dbReference type="GO" id="GO:0005737">
    <property type="term" value="C:cytoplasm"/>
    <property type="evidence" value="ECO:0007669"/>
    <property type="project" value="TreeGrafter"/>
</dbReference>
<dbReference type="InterPro" id="IPR001242">
    <property type="entry name" value="Condensation_dom"/>
</dbReference>
<dbReference type="InterPro" id="IPR020845">
    <property type="entry name" value="AMP-binding_CS"/>
</dbReference>
<keyword evidence="6" id="KW-0597">Phosphoprotein</keyword>
<dbReference type="InterPro" id="IPR044894">
    <property type="entry name" value="TubC_N_sf"/>
</dbReference>
<dbReference type="PROSITE" id="PS50075">
    <property type="entry name" value="CARRIER"/>
    <property type="match status" value="1"/>
</dbReference>
<gene>
    <name evidence="10" type="ORF">SAMN06297387_10739</name>
</gene>
<protein>
    <recommendedName>
        <fullName evidence="4">Phenyloxazoline synthase MbtB</fullName>
    </recommendedName>
    <alternativeName>
        <fullName evidence="8">Mycobactin synthetase protein B</fullName>
    </alternativeName>
</protein>
<dbReference type="InterPro" id="IPR023213">
    <property type="entry name" value="CAT-like_dom_sf"/>
</dbReference>
<dbReference type="Gene3D" id="3.30.559.30">
    <property type="entry name" value="Nonribosomal peptide synthetase, condensation domain"/>
    <property type="match status" value="1"/>
</dbReference>
<dbReference type="InterPro" id="IPR025110">
    <property type="entry name" value="AMP-bd_C"/>
</dbReference>
<reference evidence="10 11" key="1">
    <citation type="submission" date="2017-09" db="EMBL/GenBank/DDBJ databases">
        <authorList>
            <person name="Ehlers B."/>
            <person name="Leendertz F.H."/>
        </authorList>
    </citation>
    <scope>NUCLEOTIDE SEQUENCE [LARGE SCALE GENOMIC DNA]</scope>
    <source>
        <strain evidence="10 11">CGMCC 4.7095</strain>
    </source>
</reference>
<evidence type="ECO:0000259" key="9">
    <source>
        <dbReference type="PROSITE" id="PS50075"/>
    </source>
</evidence>
<evidence type="ECO:0000256" key="8">
    <source>
        <dbReference type="ARBA" id="ARBA00033440"/>
    </source>
</evidence>
<dbReference type="Gene3D" id="3.30.559.10">
    <property type="entry name" value="Chloramphenicol acetyltransferase-like domain"/>
    <property type="match status" value="1"/>
</dbReference>
<keyword evidence="5" id="KW-0596">Phosphopantetheine</keyword>
<evidence type="ECO:0000256" key="3">
    <source>
        <dbReference type="ARBA" id="ARBA00007380"/>
    </source>
</evidence>
<name>A0A286DVK3_9ACTN</name>
<dbReference type="GO" id="GO:0016874">
    <property type="term" value="F:ligase activity"/>
    <property type="evidence" value="ECO:0007669"/>
    <property type="project" value="UniProtKB-KW"/>
</dbReference>
<dbReference type="SUPFAM" id="SSF56801">
    <property type="entry name" value="Acetyl-CoA synthetase-like"/>
    <property type="match status" value="1"/>
</dbReference>
<proteinExistence type="inferred from homology"/>
<dbReference type="Pfam" id="PF08242">
    <property type="entry name" value="Methyltransf_12"/>
    <property type="match status" value="1"/>
</dbReference>
<dbReference type="InterPro" id="IPR001031">
    <property type="entry name" value="Thioesterase"/>
</dbReference>
<dbReference type="PROSITE" id="PS00012">
    <property type="entry name" value="PHOSPHOPANTETHEINE"/>
    <property type="match status" value="1"/>
</dbReference>
<dbReference type="PROSITE" id="PS00455">
    <property type="entry name" value="AMP_BINDING"/>
    <property type="match status" value="1"/>
</dbReference>
<comment type="similarity">
    <text evidence="3">Belongs to the ATP-dependent AMP-binding enzyme family. MbtB subfamily.</text>
</comment>
<evidence type="ECO:0000256" key="4">
    <source>
        <dbReference type="ARBA" id="ARBA00016743"/>
    </source>
</evidence>
<evidence type="ECO:0000256" key="1">
    <source>
        <dbReference type="ARBA" id="ARBA00001957"/>
    </source>
</evidence>
<dbReference type="Gene3D" id="1.10.1200.10">
    <property type="entry name" value="ACP-like"/>
    <property type="match status" value="1"/>
</dbReference>
<feature type="domain" description="Carrier" evidence="9">
    <location>
        <begin position="1419"/>
        <end position="1504"/>
    </location>
</feature>
<dbReference type="Proteomes" id="UP000219072">
    <property type="component" value="Unassembled WGS sequence"/>
</dbReference>
<accession>A0A286DVK3</accession>
<dbReference type="Gene3D" id="3.40.50.980">
    <property type="match status" value="2"/>
</dbReference>
<dbReference type="SUPFAM" id="SSF47336">
    <property type="entry name" value="ACP-like"/>
    <property type="match status" value="1"/>
</dbReference>
<dbReference type="Pfam" id="PF00550">
    <property type="entry name" value="PP-binding"/>
    <property type="match status" value="1"/>
</dbReference>
<evidence type="ECO:0000313" key="11">
    <source>
        <dbReference type="Proteomes" id="UP000219072"/>
    </source>
</evidence>
<dbReference type="InterPro" id="IPR029058">
    <property type="entry name" value="AB_hydrolase_fold"/>
</dbReference>
<dbReference type="FunFam" id="3.40.50.12780:FF:000012">
    <property type="entry name" value="Non-ribosomal peptide synthetase"/>
    <property type="match status" value="1"/>
</dbReference>
<dbReference type="PRINTS" id="PR00154">
    <property type="entry name" value="AMPBINDING"/>
</dbReference>
<evidence type="ECO:0000256" key="7">
    <source>
        <dbReference type="ARBA" id="ARBA00022598"/>
    </source>
</evidence>
<dbReference type="InterPro" id="IPR013217">
    <property type="entry name" value="Methyltransf_12"/>
</dbReference>
<dbReference type="GO" id="GO:0031177">
    <property type="term" value="F:phosphopantetheine binding"/>
    <property type="evidence" value="ECO:0007669"/>
    <property type="project" value="TreeGrafter"/>
</dbReference>
<dbReference type="InterPro" id="IPR057737">
    <property type="entry name" value="Condensation_MtbB-like"/>
</dbReference>
<dbReference type="Pfam" id="PF00668">
    <property type="entry name" value="Condensation"/>
    <property type="match status" value="1"/>
</dbReference>
<dbReference type="EMBL" id="OCNE01000007">
    <property type="protein sequence ID" value="SOD62666.1"/>
    <property type="molecule type" value="Genomic_DNA"/>
</dbReference>
<dbReference type="FunFam" id="3.40.50.980:FF:000001">
    <property type="entry name" value="Non-ribosomal peptide synthetase"/>
    <property type="match status" value="1"/>
</dbReference>
<dbReference type="CDD" id="cd12114">
    <property type="entry name" value="A_NRPS_TlmIV_like"/>
    <property type="match status" value="1"/>
</dbReference>
<dbReference type="InterPro" id="IPR020459">
    <property type="entry name" value="AMP-binding"/>
</dbReference>
<dbReference type="InterPro" id="IPR029063">
    <property type="entry name" value="SAM-dependent_MTases_sf"/>
</dbReference>
<sequence>MKAQQIVSDLEKDGIRLWAEDGQLRFRAPRGVLTEERRALLRAHRDEVLTHLTARAGAARVVPDRAAAHAPFPLTDIQAAYLVGRGEAYGYGGVACHVYLEMAYPADTDPDRLNDAWWAVVRRHDMLRAAVHPDGSQEVLAELPEPPLDRRDLKGAPPAAVDARLAEVREELATRVPPTDRPPLFAVRLTHCDDALVLHLSMDQLIVDYASLLLVLAELEDVYHGRPLRPLELGFRDYVLTRRQQSLTSEYDRHRDYWLRRLPDLPDAPELPLAPTAERPGPFTRLETLLPPDRARAFTDHAAAHGLTVSAAVLAAYAEVVGRWSGSPRFTLNVPTFTRLPLHEQVDQLVGDFTAVELLAVDLGEESGFAERAGALSATLLEDLSHGLFTGSQVLAEMSRAGRSGPLLMPVVFTSTLGSATTRRPEGVVRYARTQTPQVWLDCQVMERAGGLALSWDVRQGVLAGTTAEDMFEAFTGLVTTLADDPAAWRSPARVALPARTEAVRARANDTTAPAPRARLQDGVVDTARRLPDRVAVRTRGGSLTYGELLARAQGIARALRATGVGRGDLVALSLEKGWEQPAAALGTLLAGAAYLPLDTHQPRLRREAILADAEVAAVLTQSWLAAGHEWPKDVPVIPVDSCPPSAEPLDDAGTDPDDLAYVIYTSGSTGAPKGVMIGHAAALNTVADINRRFGLTPEDRVFALAQLGFDLSVYDVFGPLSLGASMVLADPERRGDPSSWAEIVREDGVTVWNSVPGQLQMLHDYLRADDPPLPSLRLALLSGDWIPPRLPAAVARWAPGAEVHSLGGATEASIWSIHHAVRPEDAERPSVPYGRPLTNQTFHVLDQAMRPRPDLVPGELYIGGAGLAQGYLKDAARTAARFPTHPVTGERLYRTGDLGRYHPDGVIEFLGRDDQQVKIRGYRVELGEIQSVVEGLPAVGAAAVVVAGGRGDATTGGSRPLAAFVEPARHAVLPAPGQEWRRAADRAMDEALAGVDVDRLSAFRAALADAALHSTAEALAPAFAEAAGPVDAAGVCTALQVPPARRRLVRRWLRGLVEAGLLTRTPDGAYRDLRAPGEDATAERWERAESLEREAGWSGELFATVRASARALPRLLTGRHESSELPFSGASDEALAAAYRENAPARVLHHVLAAGVATLVQRHTGPEPARVLEVGLRGGGAVGAVLAALGESPAPVDYLATDTSAQRRAEAERRFADDPRVRTASFDPDADPRAQGFPPNSVDVLVCVGVLDNLGDVPAALRRLTALVAPGGWLVLVQNTDDDDPSVRVSTEFLPEHAGPFTDLREADERTFLDSGQWAGLLTADAGRIAAAYPSPGPVAEAFGQRLYFAQPKPDRAPLTPAELTRHAQERLPEYAVPTRWQILDDLPRTANGKVDRALLEHWAEAAEQDPAAPGARQPRDDLERALAGLWSELLGQEDIGRDDDLFALGGDSLLVARIVGRLREGLAGVENGEWDLEWEVVLRHLLRRPTVAGLAAYLREVGAGEDGDAAAEATPVVSLREAPGPATVLVHAGTGTLLPYRPLITRLRSATTGENALLGLEIPELDAFLNADATGLIDRLAARYARALLDTGHDRFDIVGYCVGGVIATEVARVLGDSGAEVRGLTVISSHSPTFRIDDELLSEYSFGLMMGMDLAHVGFPADQDRVGAAVGTVLERSPDAISDGSVASLDGEYADVGEAFAAMESLPRMARVRRMVEALPPELTGTYQPEGLLRALRTYQQSTFALSRHRAEPYAGDITFLRHNGAYPFPGSADTITDHWAKICLGELRTRDIPGEHFTCMTGDNVPTVFRHLTELIEGYEGFEGMTS</sequence>
<dbReference type="Pfam" id="PF00501">
    <property type="entry name" value="AMP-binding"/>
    <property type="match status" value="1"/>
</dbReference>
<keyword evidence="11" id="KW-1185">Reference proteome</keyword>
<dbReference type="OrthoDB" id="2472181at2"/>
<dbReference type="Gene3D" id="2.30.38.10">
    <property type="entry name" value="Luciferase, Domain 3"/>
    <property type="match status" value="1"/>
</dbReference>
<dbReference type="InterPro" id="IPR010071">
    <property type="entry name" value="AA_adenyl_dom"/>
</dbReference>
<keyword evidence="7" id="KW-0436">Ligase</keyword>
<dbReference type="FunFam" id="3.30.559.30:FF:000006">
    <property type="entry name" value="Yersiniabactin polyketide/non-ribosomal peptide synthetase"/>
    <property type="match status" value="1"/>
</dbReference>
<organism evidence="10 11">
    <name type="scientific">Streptomyces zhaozhouensis</name>
    <dbReference type="NCBI Taxonomy" id="1300267"/>
    <lineage>
        <taxon>Bacteria</taxon>
        <taxon>Bacillati</taxon>
        <taxon>Actinomycetota</taxon>
        <taxon>Actinomycetes</taxon>
        <taxon>Kitasatosporales</taxon>
        <taxon>Streptomycetaceae</taxon>
        <taxon>Streptomyces</taxon>
    </lineage>
</organism>
<dbReference type="NCBIfam" id="TIGR01733">
    <property type="entry name" value="AA-adenyl-dom"/>
    <property type="match status" value="1"/>
</dbReference>
<dbReference type="SUPFAM" id="SSF53474">
    <property type="entry name" value="alpha/beta-Hydrolases"/>
    <property type="match status" value="1"/>
</dbReference>
<dbReference type="PANTHER" id="PTHR45527:SF10">
    <property type="entry name" value="PYOCHELIN SYNTHASE PCHF"/>
    <property type="match status" value="1"/>
</dbReference>
<evidence type="ECO:0000313" key="10">
    <source>
        <dbReference type="EMBL" id="SOD62666.1"/>
    </source>
</evidence>
<dbReference type="FunFam" id="3.30.559.10:FF:000023">
    <property type="entry name" value="Non-ribosomal peptide synthetase"/>
    <property type="match status" value="1"/>
</dbReference>
<dbReference type="Gene3D" id="3.40.50.150">
    <property type="entry name" value="Vaccinia Virus protein VP39"/>
    <property type="match status" value="1"/>
</dbReference>
<dbReference type="GO" id="GO:0043041">
    <property type="term" value="P:amino acid activation for nonribosomal peptide biosynthetic process"/>
    <property type="evidence" value="ECO:0007669"/>
    <property type="project" value="TreeGrafter"/>
</dbReference>
<dbReference type="SUPFAM" id="SSF53335">
    <property type="entry name" value="S-adenosyl-L-methionine-dependent methyltransferases"/>
    <property type="match status" value="1"/>
</dbReference>
<dbReference type="CDD" id="cd02440">
    <property type="entry name" value="AdoMet_MTases"/>
    <property type="match status" value="1"/>
</dbReference>
<comment type="pathway">
    <text evidence="2">Siderophore biosynthesis; mycobactin biosynthesis.</text>
</comment>
<comment type="cofactor">
    <cofactor evidence="1">
        <name>pantetheine 4'-phosphate</name>
        <dbReference type="ChEBI" id="CHEBI:47942"/>
    </cofactor>
</comment>
<dbReference type="InterPro" id="IPR000873">
    <property type="entry name" value="AMP-dep_synth/lig_dom"/>
</dbReference>